<evidence type="ECO:0000256" key="1">
    <source>
        <dbReference type="SAM" id="MobiDB-lite"/>
    </source>
</evidence>
<organism evidence="2 3">
    <name type="scientific">Sinanodonta woodiana</name>
    <name type="common">Chinese pond mussel</name>
    <name type="synonym">Anodonta woodiana</name>
    <dbReference type="NCBI Taxonomy" id="1069815"/>
    <lineage>
        <taxon>Eukaryota</taxon>
        <taxon>Metazoa</taxon>
        <taxon>Spiralia</taxon>
        <taxon>Lophotrochozoa</taxon>
        <taxon>Mollusca</taxon>
        <taxon>Bivalvia</taxon>
        <taxon>Autobranchia</taxon>
        <taxon>Heteroconchia</taxon>
        <taxon>Palaeoheterodonta</taxon>
        <taxon>Unionida</taxon>
        <taxon>Unionoidea</taxon>
        <taxon>Unionidae</taxon>
        <taxon>Unioninae</taxon>
        <taxon>Sinanodonta</taxon>
    </lineage>
</organism>
<evidence type="ECO:0000313" key="3">
    <source>
        <dbReference type="Proteomes" id="UP001634394"/>
    </source>
</evidence>
<accession>A0ABD3UJ21</accession>
<comment type="caution">
    <text evidence="2">The sequence shown here is derived from an EMBL/GenBank/DDBJ whole genome shotgun (WGS) entry which is preliminary data.</text>
</comment>
<dbReference type="SUPFAM" id="SSF57924">
    <property type="entry name" value="Inhibitor of apoptosis (IAP) repeat"/>
    <property type="match status" value="1"/>
</dbReference>
<sequence>MTSIGIQCNIEHANSDCSSTSKSVTIQAKNELLYDNDDRDQYKSYLVHDLHRSEADGMSLSQTFAENGETSSEQVKEIQGTSQEATINSEHSIPIVAPKRNGAENVNRQIGFVKDLKHDNRTQKQKPLAVVAPFLSDTEPNDTEETVLKTISIGDGEGMDTAFNPNMQNAIVRQQDRCSSKASHQESEQMQNNDEDIYFVKNSTEPFVPDISYSLTSTESTHVSGDENCLDRACSALKSDDITKTHKVLQSQELSGSKSTEEEKIARDFGDEQSYNIYQNGKSCLFQFQTSNNILNSKDSKGQNILSSLTHFTKRYLRKNTNAHMNKGISRRQRFRMGRPLCKVRLDGTISKQHCKNYTRKIKIKGKFGLGNKIPPKDNSTVKFKVEVKSGVKDTNKCKSLSNKESLNIIFLPGAEDQLMVTNTPVTDISSKPDISLTERQISCRLKETPLKKSGNKQDIQSKNILTKNHKGSKENKSSDLRGKCKGDIQPKISQTKKVIRVNNKLILQTKKNAHALFYFGYKFGTQLIFNWHTLYSSIIKWTDLDFGSIQLTVSPARELIYCVYFENESRRRQTFCTYDNQDIVERLVRNGFFYSEGENQIVCYICGGRHGRLRAGDIPERAHHSGCQFHSEADPGNHTEVRERERNRSTRGNVIMQCSSNSTQTSPGSNMVSGRVLLNVPQVLIDYFRRHNDPGGGRGGRPITVIPPFPFDEAQEHRRHITVLPPRPDMNGGRRRRRITVLPPRPPSQEFVAPSHGSVIHTHQRTEPISTSSMPIPLPHRCVFCRTRPVSIRFEPCQHALACYLCSLNKVICIVCGESIVQISYMENRQ</sequence>
<protein>
    <recommendedName>
        <fullName evidence="4">RING-type domain-containing protein</fullName>
    </recommendedName>
</protein>
<name>A0ABD3UJ21_SINWO</name>
<reference evidence="2 3" key="1">
    <citation type="submission" date="2024-11" db="EMBL/GenBank/DDBJ databases">
        <title>Chromosome-level genome assembly of the freshwater bivalve Anodonta woodiana.</title>
        <authorList>
            <person name="Chen X."/>
        </authorList>
    </citation>
    <scope>NUCLEOTIDE SEQUENCE [LARGE SCALE GENOMIC DNA]</scope>
    <source>
        <strain evidence="2">MN2024</strain>
        <tissue evidence="2">Gills</tissue>
    </source>
</reference>
<feature type="compositionally biased region" description="Polar residues" evidence="1">
    <location>
        <begin position="457"/>
        <end position="467"/>
    </location>
</feature>
<dbReference type="Proteomes" id="UP001634394">
    <property type="component" value="Unassembled WGS sequence"/>
</dbReference>
<dbReference type="PROSITE" id="PS50143">
    <property type="entry name" value="BIR_REPEAT_2"/>
    <property type="match status" value="1"/>
</dbReference>
<dbReference type="EMBL" id="JBJQND010000016">
    <property type="protein sequence ID" value="KAL3848103.1"/>
    <property type="molecule type" value="Genomic_DNA"/>
</dbReference>
<feature type="region of interest" description="Disordered" evidence="1">
    <location>
        <begin position="627"/>
        <end position="651"/>
    </location>
</feature>
<keyword evidence="3" id="KW-1185">Reference proteome</keyword>
<dbReference type="AlphaFoldDB" id="A0ABD3UJ21"/>
<feature type="compositionally biased region" description="Basic and acidic residues" evidence="1">
    <location>
        <begin position="632"/>
        <end position="649"/>
    </location>
</feature>
<proteinExistence type="predicted"/>
<dbReference type="Gene3D" id="1.10.1170.10">
    <property type="entry name" value="Inhibitor Of Apoptosis Protein (2mihbC-IAP-1), Chain A"/>
    <property type="match status" value="1"/>
</dbReference>
<dbReference type="Pfam" id="PF00653">
    <property type="entry name" value="BIR"/>
    <property type="match status" value="1"/>
</dbReference>
<feature type="region of interest" description="Disordered" evidence="1">
    <location>
        <begin position="452"/>
        <end position="481"/>
    </location>
</feature>
<evidence type="ECO:0008006" key="4">
    <source>
        <dbReference type="Google" id="ProtNLM"/>
    </source>
</evidence>
<gene>
    <name evidence="2" type="ORF">ACJMK2_018982</name>
</gene>
<evidence type="ECO:0000313" key="2">
    <source>
        <dbReference type="EMBL" id="KAL3848103.1"/>
    </source>
</evidence>
<dbReference type="InterPro" id="IPR001370">
    <property type="entry name" value="BIR_rpt"/>
</dbReference>
<feature type="compositionally biased region" description="Basic and acidic residues" evidence="1">
    <location>
        <begin position="472"/>
        <end position="481"/>
    </location>
</feature>